<dbReference type="PANTHER" id="PTHR43539:SF38">
    <property type="entry name" value="INDOLE-3-PYRUVATE MONOOXYGENASE YUCCA6"/>
    <property type="match status" value="1"/>
</dbReference>
<dbReference type="AlphaFoldDB" id="A0AAN8ZPR3"/>
<keyword evidence="8 11" id="KW-0503">Monooxygenase</keyword>
<evidence type="ECO:0000256" key="3">
    <source>
        <dbReference type="ARBA" id="ARBA00009183"/>
    </source>
</evidence>
<protein>
    <recommendedName>
        <fullName evidence="11">Flavin-containing monooxygenase</fullName>
        <ecNumber evidence="11">1.-.-.-</ecNumber>
    </recommendedName>
</protein>
<dbReference type="InterPro" id="IPR050982">
    <property type="entry name" value="Auxin_biosynth/cation_transpt"/>
</dbReference>
<keyword evidence="4 11" id="KW-0285">Flavoprotein</keyword>
<keyword evidence="14" id="KW-1185">Reference proteome</keyword>
<dbReference type="GO" id="GO:0009851">
    <property type="term" value="P:auxin biosynthetic process"/>
    <property type="evidence" value="ECO:0007669"/>
    <property type="project" value="UniProtKB-KW"/>
</dbReference>
<evidence type="ECO:0000256" key="2">
    <source>
        <dbReference type="ARBA" id="ARBA00004814"/>
    </source>
</evidence>
<dbReference type="InterPro" id="IPR036188">
    <property type="entry name" value="FAD/NAD-bd_sf"/>
</dbReference>
<dbReference type="Proteomes" id="UP001370490">
    <property type="component" value="Unassembled WGS sequence"/>
</dbReference>
<gene>
    <name evidence="13" type="ORF">RJ641_026897</name>
</gene>
<evidence type="ECO:0000256" key="12">
    <source>
        <dbReference type="SAM" id="MobiDB-lite"/>
    </source>
</evidence>
<feature type="region of interest" description="Disordered" evidence="12">
    <location>
        <begin position="435"/>
        <end position="455"/>
    </location>
</feature>
<dbReference type="PANTHER" id="PTHR43539">
    <property type="entry name" value="FLAVIN-BINDING MONOOXYGENASE-LIKE PROTEIN (AFU_ORTHOLOGUE AFUA_4G09220)"/>
    <property type="match status" value="1"/>
</dbReference>
<keyword evidence="5 11" id="KW-0274">FAD</keyword>
<dbReference type="GO" id="GO:0103075">
    <property type="term" value="F:indole-3-pyruvate monooxygenase activity"/>
    <property type="evidence" value="ECO:0007669"/>
    <property type="project" value="UniProtKB-EC"/>
</dbReference>
<comment type="cofactor">
    <cofactor evidence="1 11">
        <name>FAD</name>
        <dbReference type="ChEBI" id="CHEBI:57692"/>
    </cofactor>
</comment>
<organism evidence="13 14">
    <name type="scientific">Dillenia turbinata</name>
    <dbReference type="NCBI Taxonomy" id="194707"/>
    <lineage>
        <taxon>Eukaryota</taxon>
        <taxon>Viridiplantae</taxon>
        <taxon>Streptophyta</taxon>
        <taxon>Embryophyta</taxon>
        <taxon>Tracheophyta</taxon>
        <taxon>Spermatophyta</taxon>
        <taxon>Magnoliopsida</taxon>
        <taxon>eudicotyledons</taxon>
        <taxon>Gunneridae</taxon>
        <taxon>Pentapetalae</taxon>
        <taxon>Dilleniales</taxon>
        <taxon>Dilleniaceae</taxon>
        <taxon>Dillenia</taxon>
    </lineage>
</organism>
<keyword evidence="6" id="KW-0521">NADP</keyword>
<dbReference type="GO" id="GO:0004499">
    <property type="term" value="F:N,N-dimethylaniline monooxygenase activity"/>
    <property type="evidence" value="ECO:0007669"/>
    <property type="project" value="InterPro"/>
</dbReference>
<dbReference type="GO" id="GO:0050661">
    <property type="term" value="F:NADP binding"/>
    <property type="evidence" value="ECO:0007669"/>
    <property type="project" value="InterPro"/>
</dbReference>
<dbReference type="EMBL" id="JBAMMX010000004">
    <property type="protein sequence ID" value="KAK6941520.1"/>
    <property type="molecule type" value="Genomic_DNA"/>
</dbReference>
<evidence type="ECO:0000256" key="8">
    <source>
        <dbReference type="ARBA" id="ARBA00023033"/>
    </source>
</evidence>
<evidence type="ECO:0000256" key="4">
    <source>
        <dbReference type="ARBA" id="ARBA00022630"/>
    </source>
</evidence>
<dbReference type="PRINTS" id="PR00469">
    <property type="entry name" value="PNDRDTASEII"/>
</dbReference>
<comment type="catalytic activity">
    <reaction evidence="10">
        <text>indole-3-pyruvate + NADPH + O2 + H(+) = (indol-3-yl)acetate + CO2 + NADP(+) + H2O</text>
        <dbReference type="Rhea" id="RHEA:34331"/>
        <dbReference type="ChEBI" id="CHEBI:15377"/>
        <dbReference type="ChEBI" id="CHEBI:15378"/>
        <dbReference type="ChEBI" id="CHEBI:15379"/>
        <dbReference type="ChEBI" id="CHEBI:16526"/>
        <dbReference type="ChEBI" id="CHEBI:17640"/>
        <dbReference type="ChEBI" id="CHEBI:30854"/>
        <dbReference type="ChEBI" id="CHEBI:57783"/>
        <dbReference type="ChEBI" id="CHEBI:58349"/>
        <dbReference type="EC" id="1.14.13.168"/>
    </reaction>
</comment>
<dbReference type="InterPro" id="IPR020946">
    <property type="entry name" value="Flavin_mOase-like"/>
</dbReference>
<name>A0AAN8ZPR3_9MAGN</name>
<dbReference type="PRINTS" id="PR00368">
    <property type="entry name" value="FADPNR"/>
</dbReference>
<feature type="compositionally biased region" description="Basic and acidic residues" evidence="12">
    <location>
        <begin position="435"/>
        <end position="448"/>
    </location>
</feature>
<evidence type="ECO:0000256" key="1">
    <source>
        <dbReference type="ARBA" id="ARBA00001974"/>
    </source>
</evidence>
<dbReference type="GO" id="GO:0050660">
    <property type="term" value="F:flavin adenine dinucleotide binding"/>
    <property type="evidence" value="ECO:0007669"/>
    <property type="project" value="InterPro"/>
</dbReference>
<comment type="caution">
    <text evidence="13">The sequence shown here is derived from an EMBL/GenBank/DDBJ whole genome shotgun (WGS) entry which is preliminary data.</text>
</comment>
<comment type="pathway">
    <text evidence="2">Plant hormone metabolism; auxin biosynthesis.</text>
</comment>
<evidence type="ECO:0000313" key="14">
    <source>
        <dbReference type="Proteomes" id="UP001370490"/>
    </source>
</evidence>
<comment type="similarity">
    <text evidence="3 11">Belongs to the FMO family.</text>
</comment>
<evidence type="ECO:0000256" key="6">
    <source>
        <dbReference type="ARBA" id="ARBA00022857"/>
    </source>
</evidence>
<keyword evidence="9" id="KW-0073">Auxin biosynthesis</keyword>
<dbReference type="Pfam" id="PF00743">
    <property type="entry name" value="FMO-like"/>
    <property type="match status" value="1"/>
</dbReference>
<reference evidence="13 14" key="1">
    <citation type="submission" date="2023-12" db="EMBL/GenBank/DDBJ databases">
        <title>A high-quality genome assembly for Dillenia turbinata (Dilleniales).</title>
        <authorList>
            <person name="Chanderbali A."/>
        </authorList>
    </citation>
    <scope>NUCLEOTIDE SEQUENCE [LARGE SCALE GENOMIC DNA]</scope>
    <source>
        <strain evidence="13">LSX21</strain>
        <tissue evidence="13">Leaf</tissue>
    </source>
</reference>
<sequence>MDYLRELEGKRVHDHLLYKKSMMMSKLCERRVWVPGPIIVGAGPSGLAVAACLKQKGVPSLIIERSSCIAPLWQFKTYDRLRLHLPKHFCELPFMSFPSNFPTYPTKQQFVAYLEAYAKKFDIRPVFNETVETAEFDDLYGFWRVRTRGSKAVEGTCEYACQWLIVATGENAEAYVPEFEGMRDFVGPIMHTSCYRSGEPFHGKRVLVVGCGNSGMEVCLDLSNYNAQPSIVVRDSVHVLPQEMLGSSTFGLSMWLLKWFPIRIADQFLLLMSRIKLGNTAQLGLIRPKVGPLELKSLTGKTPVLDVGTLAKIKSGNVKVCRGIKRLTSHAVEFVDGQVDNFDAIILATGYRSNAPSWLKESNMFSKEDGFPRRPFPNGWKGESGLYAVGFTKRGLLGSSMDAKNIAVDIASHWKAEAKQFMAFTCSPLPHYSKQDERDHAQMKEEKKRKICTTK</sequence>
<evidence type="ECO:0000256" key="11">
    <source>
        <dbReference type="RuleBase" id="RU361177"/>
    </source>
</evidence>
<proteinExistence type="inferred from homology"/>
<accession>A0AAN8ZPR3</accession>
<keyword evidence="7 11" id="KW-0560">Oxidoreductase</keyword>
<evidence type="ECO:0000256" key="7">
    <source>
        <dbReference type="ARBA" id="ARBA00023002"/>
    </source>
</evidence>
<dbReference type="FunFam" id="3.50.50.60:FF:000100">
    <property type="entry name" value="Flavin-containing monooxygenase"/>
    <property type="match status" value="1"/>
</dbReference>
<dbReference type="SUPFAM" id="SSF51905">
    <property type="entry name" value="FAD/NAD(P)-binding domain"/>
    <property type="match status" value="2"/>
</dbReference>
<evidence type="ECO:0000313" key="13">
    <source>
        <dbReference type="EMBL" id="KAK6941520.1"/>
    </source>
</evidence>
<evidence type="ECO:0000256" key="5">
    <source>
        <dbReference type="ARBA" id="ARBA00022827"/>
    </source>
</evidence>
<dbReference type="EC" id="1.-.-.-" evidence="11"/>
<evidence type="ECO:0000256" key="10">
    <source>
        <dbReference type="ARBA" id="ARBA00047707"/>
    </source>
</evidence>
<evidence type="ECO:0000256" key="9">
    <source>
        <dbReference type="ARBA" id="ARBA00023070"/>
    </source>
</evidence>
<dbReference type="Gene3D" id="3.50.50.60">
    <property type="entry name" value="FAD/NAD(P)-binding domain"/>
    <property type="match status" value="1"/>
</dbReference>